<dbReference type="HOGENOM" id="CLU_081764_2_0_11"/>
<dbReference type="AlphaFoldDB" id="D1BWH0"/>
<keyword evidence="1" id="KW-0812">Transmembrane</keyword>
<reference evidence="2 3" key="2">
    <citation type="journal article" date="2010" name="Stand. Genomic Sci.">
        <title>Complete genome sequence of Xylanimonas cellulosilytica type strain (XIL07).</title>
        <authorList>
            <person name="Foster B."/>
            <person name="Pukall R."/>
            <person name="Abt B."/>
            <person name="Nolan M."/>
            <person name="Glavina Del Rio T."/>
            <person name="Chen F."/>
            <person name="Lucas S."/>
            <person name="Tice H."/>
            <person name="Pitluck S."/>
            <person name="Cheng J.-F."/>
            <person name="Chertkov O."/>
            <person name="Brettin T."/>
            <person name="Han C."/>
            <person name="Detter J.C."/>
            <person name="Bruce D."/>
            <person name="Goodwin L."/>
            <person name="Ivanova N."/>
            <person name="Mavromatis K."/>
            <person name="Pati A."/>
            <person name="Mikhailova N."/>
            <person name="Chen A."/>
            <person name="Palaniappan K."/>
            <person name="Land M."/>
            <person name="Hauser L."/>
            <person name="Chang Y.-J."/>
            <person name="Jeffries C.D."/>
            <person name="Chain P."/>
            <person name="Rohde M."/>
            <person name="Goeker M."/>
            <person name="Bristow J."/>
            <person name="Eisen J.A."/>
            <person name="Markowitz V."/>
            <person name="Hugenholtz P."/>
            <person name="Kyrpides N.C."/>
            <person name="Klenk H.-P."/>
            <person name="Lapidus A."/>
        </authorList>
    </citation>
    <scope>NUCLEOTIDE SEQUENCE [LARGE SCALE GENOMIC DNA]</scope>
    <source>
        <strain evidence="3">DSM 15894 / CECT 5975 / LMG 20990 / XIL07</strain>
    </source>
</reference>
<dbReference type="OrthoDB" id="5192391at2"/>
<dbReference type="EMBL" id="CP001821">
    <property type="protein sequence ID" value="ACZ31515.1"/>
    <property type="molecule type" value="Genomic_DNA"/>
</dbReference>
<dbReference type="Proteomes" id="UP000002255">
    <property type="component" value="Chromosome"/>
</dbReference>
<feature type="transmembrane region" description="Helical" evidence="1">
    <location>
        <begin position="24"/>
        <end position="42"/>
    </location>
</feature>
<keyword evidence="1" id="KW-0472">Membrane</keyword>
<gene>
    <name evidence="2" type="ordered locus">Xcel_2500</name>
</gene>
<organism evidence="2 3">
    <name type="scientific">Xylanimonas cellulosilytica (strain DSM 15894 / JCM 12276 / CECT 5975 / KCTC 9989 / LMG 20990 / NBRC 107835 / XIL07)</name>
    <dbReference type="NCBI Taxonomy" id="446471"/>
    <lineage>
        <taxon>Bacteria</taxon>
        <taxon>Bacillati</taxon>
        <taxon>Actinomycetota</taxon>
        <taxon>Actinomycetes</taxon>
        <taxon>Micrococcales</taxon>
        <taxon>Promicromonosporaceae</taxon>
        <taxon>Xylanimonas</taxon>
    </lineage>
</organism>
<sequence>MTIDTLPAPVAARLRRPSWRDPRLVVGVVLVALSVALGSWAVSAASSTTPVWVADGTLTPGDQLTADAVRAVEVRLGEGADHYLRADEPLPEGVVLTRVVDDGELVARSALGDAASLDVRSVAVEVDGALSPRVRKGAVVDVWFVPSTRAGAGAPEPRQVVGGVVVEQIDAAGSGLVVGSSTTLHVLVPGEALPALLAALGDDGTVDVVPVTGSIS</sequence>
<evidence type="ECO:0008006" key="4">
    <source>
        <dbReference type="Google" id="ProtNLM"/>
    </source>
</evidence>
<evidence type="ECO:0000313" key="3">
    <source>
        <dbReference type="Proteomes" id="UP000002255"/>
    </source>
</evidence>
<keyword evidence="1" id="KW-1133">Transmembrane helix</keyword>
<keyword evidence="3" id="KW-1185">Reference proteome</keyword>
<dbReference type="RefSeq" id="WP_012879257.1">
    <property type="nucleotide sequence ID" value="NC_013530.1"/>
</dbReference>
<evidence type="ECO:0000256" key="1">
    <source>
        <dbReference type="SAM" id="Phobius"/>
    </source>
</evidence>
<dbReference type="eggNOG" id="COG1261">
    <property type="taxonomic scope" value="Bacteria"/>
</dbReference>
<name>D1BWH0_XYLCX</name>
<evidence type="ECO:0000313" key="2">
    <source>
        <dbReference type="EMBL" id="ACZ31515.1"/>
    </source>
</evidence>
<dbReference type="STRING" id="446471.Xcel_2500"/>
<dbReference type="KEGG" id="xce:Xcel_2500"/>
<protein>
    <recommendedName>
        <fullName evidence="4">SAF domain protein</fullName>
    </recommendedName>
</protein>
<reference evidence="3" key="1">
    <citation type="submission" date="2009-11" db="EMBL/GenBank/DDBJ databases">
        <title>The complete chromosome of Xylanimonas cellulosilytica DSM 15894.</title>
        <authorList>
            <consortium name="US DOE Joint Genome Institute (JGI-PGF)"/>
            <person name="Lucas S."/>
            <person name="Copeland A."/>
            <person name="Lapidus A."/>
            <person name="Glavina del Rio T."/>
            <person name="Dalin E."/>
            <person name="Tice H."/>
            <person name="Bruce D."/>
            <person name="Goodwin L."/>
            <person name="Pitluck S."/>
            <person name="Kyrpides N."/>
            <person name="Mavromatis K."/>
            <person name="Ivanova N."/>
            <person name="Mikhailova N."/>
            <person name="Foster B."/>
            <person name="Clum A."/>
            <person name="Brettin T."/>
            <person name="Detter J.C."/>
            <person name="Han C."/>
            <person name="Larimer F."/>
            <person name="Land M."/>
            <person name="Hauser L."/>
            <person name="Markowitz V."/>
            <person name="Cheng J.F."/>
            <person name="Hugenholtz P."/>
            <person name="Woyke T."/>
            <person name="Wu D."/>
            <person name="Gehrich-Schroeter G."/>
            <person name="Schneider S."/>
            <person name="Pukall S.R."/>
            <person name="Klenk H.P."/>
            <person name="Eisen J.A."/>
        </authorList>
    </citation>
    <scope>NUCLEOTIDE SEQUENCE [LARGE SCALE GENOMIC DNA]</scope>
    <source>
        <strain evidence="3">DSM 15894 / CECT 5975 / LMG 20990 / XIL07</strain>
    </source>
</reference>
<proteinExistence type="predicted"/>
<accession>D1BWH0</accession>